<organism evidence="10 11">
    <name type="scientific">Dillenia turbinata</name>
    <dbReference type="NCBI Taxonomy" id="194707"/>
    <lineage>
        <taxon>Eukaryota</taxon>
        <taxon>Viridiplantae</taxon>
        <taxon>Streptophyta</taxon>
        <taxon>Embryophyta</taxon>
        <taxon>Tracheophyta</taxon>
        <taxon>Spermatophyta</taxon>
        <taxon>Magnoliopsida</taxon>
        <taxon>eudicotyledons</taxon>
        <taxon>Gunneridae</taxon>
        <taxon>Pentapetalae</taxon>
        <taxon>Dilleniales</taxon>
        <taxon>Dilleniaceae</taxon>
        <taxon>Dillenia</taxon>
    </lineage>
</organism>
<dbReference type="AlphaFoldDB" id="A0AAN8W4R6"/>
<keyword evidence="8 9" id="KW-0472">Membrane</keyword>
<evidence type="ECO:0000256" key="1">
    <source>
        <dbReference type="ARBA" id="ARBA00002154"/>
    </source>
</evidence>
<gene>
    <name evidence="10" type="ORF">RJ641_027053</name>
</gene>
<accession>A0AAN8W4R6</accession>
<dbReference type="Pfam" id="PF06842">
    <property type="entry name" value="DUF1242"/>
    <property type="match status" value="1"/>
</dbReference>
<evidence type="ECO:0000256" key="8">
    <source>
        <dbReference type="ARBA" id="ARBA00023136"/>
    </source>
</evidence>
<evidence type="ECO:0000256" key="4">
    <source>
        <dbReference type="ARBA" id="ARBA00022692"/>
    </source>
</evidence>
<keyword evidence="11" id="KW-1185">Reference proteome</keyword>
<reference evidence="10 11" key="1">
    <citation type="submission" date="2023-12" db="EMBL/GenBank/DDBJ databases">
        <title>A high-quality genome assembly for Dillenia turbinata (Dilleniales).</title>
        <authorList>
            <person name="Chanderbali A."/>
        </authorList>
    </citation>
    <scope>NUCLEOTIDE SEQUENCE [LARGE SCALE GENOMIC DNA]</scope>
    <source>
        <strain evidence="10">LSX21</strain>
        <tissue evidence="10">Leaf</tissue>
    </source>
</reference>
<evidence type="ECO:0000256" key="3">
    <source>
        <dbReference type="ARBA" id="ARBA00008961"/>
    </source>
</evidence>
<dbReference type="PANTHER" id="PTHR13229">
    <property type="entry name" value="PROTEIN KISH-A"/>
    <property type="match status" value="1"/>
</dbReference>
<keyword evidence="6 9" id="KW-1133">Transmembrane helix</keyword>
<dbReference type="InterPro" id="IPR051523">
    <property type="entry name" value="KISH_domain"/>
</dbReference>
<keyword evidence="4 9" id="KW-0812">Transmembrane</keyword>
<comment type="similarity">
    <text evidence="3">Belongs to the KISH family.</text>
</comment>
<name>A0AAN8W4R6_9MAGN</name>
<dbReference type="Proteomes" id="UP001370490">
    <property type="component" value="Unassembled WGS sequence"/>
</dbReference>
<evidence type="ECO:0000256" key="6">
    <source>
        <dbReference type="ARBA" id="ARBA00022989"/>
    </source>
</evidence>
<proteinExistence type="inferred from homology"/>
<evidence type="ECO:0000313" key="10">
    <source>
        <dbReference type="EMBL" id="KAK6941676.1"/>
    </source>
</evidence>
<comment type="function">
    <text evidence="1">Involved in the early part of the secretory pathway.</text>
</comment>
<evidence type="ECO:0000256" key="9">
    <source>
        <dbReference type="SAM" id="Phobius"/>
    </source>
</evidence>
<comment type="subcellular location">
    <subcellularLocation>
        <location evidence="2">Golgi apparatus membrane</location>
        <topology evidence="2">Single-pass type I membrane protein</topology>
    </subcellularLocation>
</comment>
<evidence type="ECO:0000256" key="5">
    <source>
        <dbReference type="ARBA" id="ARBA00022729"/>
    </source>
</evidence>
<evidence type="ECO:0000256" key="2">
    <source>
        <dbReference type="ARBA" id="ARBA00004614"/>
    </source>
</evidence>
<dbReference type="GO" id="GO:0000139">
    <property type="term" value="C:Golgi membrane"/>
    <property type="evidence" value="ECO:0007669"/>
    <property type="project" value="UniProtKB-SubCell"/>
</dbReference>
<evidence type="ECO:0000313" key="11">
    <source>
        <dbReference type="Proteomes" id="UP001370490"/>
    </source>
</evidence>
<sequence length="211" mass="23983">MNLGTSINNYEKGELVRFQGTRHLLAGPEHVLTFLLLCFQSALFNFHSFLIVVLLGICTCTYVRMQFPAILEQRTGFAAAYYQLCTLIKPSFFRFRGFFWKAARIDRLYVLVCFYRSSSNSFVDDRRTLEPLGGCGMLHNGCLNIILLDCRFALPPHLVLVRKGMHTLLQRCKKMCSSGVSMASAYWCNDEVVTELESHIIGIIYSSLLLG</sequence>
<keyword evidence="5" id="KW-0732">Signal</keyword>
<evidence type="ECO:0000256" key="7">
    <source>
        <dbReference type="ARBA" id="ARBA00023034"/>
    </source>
</evidence>
<dbReference type="EMBL" id="JBAMMX010000004">
    <property type="protein sequence ID" value="KAK6941676.1"/>
    <property type="molecule type" value="Genomic_DNA"/>
</dbReference>
<keyword evidence="7" id="KW-0333">Golgi apparatus</keyword>
<dbReference type="InterPro" id="IPR009653">
    <property type="entry name" value="Ksh1"/>
</dbReference>
<protein>
    <submittedName>
        <fullName evidence="10">Protein kish</fullName>
    </submittedName>
</protein>
<feature type="transmembrane region" description="Helical" evidence="9">
    <location>
        <begin position="31"/>
        <end position="57"/>
    </location>
</feature>
<comment type="caution">
    <text evidence="10">The sequence shown here is derived from an EMBL/GenBank/DDBJ whole genome shotgun (WGS) entry which is preliminary data.</text>
</comment>